<evidence type="ECO:0000256" key="2">
    <source>
        <dbReference type="ARBA" id="ARBA00022499"/>
    </source>
</evidence>
<evidence type="ECO:0000256" key="3">
    <source>
        <dbReference type="ARBA" id="ARBA00022843"/>
    </source>
</evidence>
<organism evidence="7">
    <name type="scientific">Lichtheimia ramosa</name>
    <dbReference type="NCBI Taxonomy" id="688394"/>
    <lineage>
        <taxon>Eukaryota</taxon>
        <taxon>Fungi</taxon>
        <taxon>Fungi incertae sedis</taxon>
        <taxon>Mucoromycota</taxon>
        <taxon>Mucoromycotina</taxon>
        <taxon>Mucoromycetes</taxon>
        <taxon>Mucorales</taxon>
        <taxon>Lichtheimiaceae</taxon>
        <taxon>Lichtheimia</taxon>
    </lineage>
</organism>
<dbReference type="GO" id="GO:0007129">
    <property type="term" value="P:homologous chromosome pairing at meiosis"/>
    <property type="evidence" value="ECO:0007669"/>
    <property type="project" value="TreeGrafter"/>
</dbReference>
<feature type="compositionally biased region" description="Low complexity" evidence="6">
    <location>
        <begin position="807"/>
        <end position="818"/>
    </location>
</feature>
<evidence type="ECO:0000313" key="7">
    <source>
        <dbReference type="EMBL" id="CDS10554.1"/>
    </source>
</evidence>
<dbReference type="GO" id="GO:0031573">
    <property type="term" value="P:mitotic intra-S DNA damage checkpoint signaling"/>
    <property type="evidence" value="ECO:0007669"/>
    <property type="project" value="TreeGrafter"/>
</dbReference>
<feature type="compositionally biased region" description="Polar residues" evidence="6">
    <location>
        <begin position="1315"/>
        <end position="1329"/>
    </location>
</feature>
<feature type="region of interest" description="Disordered" evidence="6">
    <location>
        <begin position="1386"/>
        <end position="1426"/>
    </location>
</feature>
<dbReference type="GO" id="GO:0005634">
    <property type="term" value="C:nucleus"/>
    <property type="evidence" value="ECO:0007669"/>
    <property type="project" value="UniProtKB-SubCell"/>
</dbReference>
<proteinExistence type="inferred from homology"/>
<keyword evidence="4" id="KW-0539">Nucleus</keyword>
<gene>
    <name evidence="7" type="ORF">LRAMOSA11040</name>
</gene>
<dbReference type="EMBL" id="LK023336">
    <property type="protein sequence ID" value="CDS10554.1"/>
    <property type="molecule type" value="Genomic_DNA"/>
</dbReference>
<name>A0A077WTF9_9FUNG</name>
<dbReference type="GO" id="GO:0000793">
    <property type="term" value="C:condensed chromosome"/>
    <property type="evidence" value="ECO:0007669"/>
    <property type="project" value="TreeGrafter"/>
</dbReference>
<dbReference type="GO" id="GO:0036297">
    <property type="term" value="P:interstrand cross-link repair"/>
    <property type="evidence" value="ECO:0007669"/>
    <property type="project" value="TreeGrafter"/>
</dbReference>
<protein>
    <recommendedName>
        <fullName evidence="8">Fanconi anemia group D2 protein</fullName>
    </recommendedName>
</protein>
<dbReference type="Pfam" id="PF14631">
    <property type="entry name" value="FancD2"/>
    <property type="match status" value="2"/>
</dbReference>
<dbReference type="GO" id="GO:1990918">
    <property type="term" value="P:double-strand break repair involved in meiotic recombination"/>
    <property type="evidence" value="ECO:0007669"/>
    <property type="project" value="TreeGrafter"/>
</dbReference>
<reference evidence="7" key="1">
    <citation type="journal article" date="2014" name="Genome Announc.">
        <title>De novo whole-genome sequence and genome annotation of Lichtheimia ramosa.</title>
        <authorList>
            <person name="Linde J."/>
            <person name="Schwartze V."/>
            <person name="Binder U."/>
            <person name="Lass-Florl C."/>
            <person name="Voigt K."/>
            <person name="Horn F."/>
        </authorList>
    </citation>
    <scope>NUCLEOTIDE SEQUENCE</scope>
    <source>
        <strain evidence="7">JMRC FSU:6197</strain>
    </source>
</reference>
<evidence type="ECO:0008006" key="8">
    <source>
        <dbReference type="Google" id="ProtNLM"/>
    </source>
</evidence>
<feature type="region of interest" description="Disordered" evidence="6">
    <location>
        <begin position="804"/>
        <end position="839"/>
    </location>
</feature>
<feature type="compositionally biased region" description="Acidic residues" evidence="6">
    <location>
        <begin position="1301"/>
        <end position="1312"/>
    </location>
</feature>
<feature type="compositionally biased region" description="Basic and acidic residues" evidence="6">
    <location>
        <begin position="1386"/>
        <end position="1396"/>
    </location>
</feature>
<keyword evidence="2" id="KW-1017">Isopeptide bond</keyword>
<dbReference type="PANTHER" id="PTHR32086">
    <property type="entry name" value="FANCONI ANEMIA GROUP D2 PROTEIN"/>
    <property type="match status" value="1"/>
</dbReference>
<comment type="subcellular location">
    <subcellularLocation>
        <location evidence="1">Nucleus</location>
    </subcellularLocation>
</comment>
<dbReference type="InterPro" id="IPR029448">
    <property type="entry name" value="FANCD2"/>
</dbReference>
<evidence type="ECO:0000256" key="5">
    <source>
        <dbReference type="ARBA" id="ARBA00093456"/>
    </source>
</evidence>
<dbReference type="OrthoDB" id="27031at2759"/>
<keyword evidence="3" id="KW-0832">Ubl conjugation</keyword>
<dbReference type="GO" id="GO:0070182">
    <property type="term" value="F:DNA polymerase binding"/>
    <property type="evidence" value="ECO:0007669"/>
    <property type="project" value="TreeGrafter"/>
</dbReference>
<comment type="similarity">
    <text evidence="5">Belongs to the Fanconi anemia protein FANCD2 family.</text>
</comment>
<evidence type="ECO:0000256" key="6">
    <source>
        <dbReference type="SAM" id="MobiDB-lite"/>
    </source>
</evidence>
<accession>A0A077WTF9</accession>
<dbReference type="PANTHER" id="PTHR32086:SF0">
    <property type="entry name" value="FANCONI ANEMIA GROUP D2 PROTEIN"/>
    <property type="match status" value="1"/>
</dbReference>
<feature type="region of interest" description="Disordered" evidence="6">
    <location>
        <begin position="1275"/>
        <end position="1369"/>
    </location>
</feature>
<evidence type="ECO:0000256" key="4">
    <source>
        <dbReference type="ARBA" id="ARBA00023242"/>
    </source>
</evidence>
<sequence length="1426" mass="162674">MTETVFLQALRDSGCILSVDDNDAPAVFACEPVLFRRDLSIKIRSDAQYPNNLTTFFESMNDTLLDLDMFRRFLLPATLSEEARRSTRSTSFDSVAKTLLQVDILQKDLIDYLLERLPEFYDELENDQSSTCTARLILHQLRWSEYIVDPQALSGKLIEIIQITPPVIQHEIITSLPDIINDTEHKAMVVYLKELMNEYPELTVPILDALSNLTSHSESLEDVRDTVLDRLEQAEQDDLAVILKFLLQTVSPSTIDMVIYGIREKLDFRSLGRTQSTRQRNENAAQGLILESIKLGLQFHKYVCDSWFKSIAALETKNAHKPIDVLVLFILYSMTSTKKKAEVLFRKKITGGLITARLLRDVILHHADGLTSYWNAILSLAESLLRSAQQTNAIAPCSNALYINAFKFSDAYHRQEIVGSLVTHIGSEMDAALDVLLHLSENDVNNMAVYDVFIKGILDYLDNLSLSQIRTLFNIFSLLALTASDKDNDGSHSSLWSEIQIVIRKQLSNPREKYKKIGVVGCLAIIKVLGSNTLCNASSAAESSTQSRVSVEQVSRHPLLRQSIQMLEMIMRNCAEYPNCLVLMYDELAYMVEYDDLDKRLQLWIKNNFTDCFTEEHVMDIASVDQVIKNMNQRSDLCLKPQNQLGVDNEDEESNILIGLYPTMCSSDDRQKRRLVLTLCPIFNLIQTYERVNNNNDLAEIDGLLGCGIILFKWDEDDLQELIQDLPPDEMQNACDMLFYTINWIRELLNAFCRDDDEDNHAKLVRRIKNVLSLEALLEQFIKSMGSYTPLEFHSMTNMEGKDSMRSLHSISSSSTPRSPVPDASDADSKPSVKKASTHLPSFDSVNSLRPFMRALNYEEVNYILEDLCNKLEKKVVPTSVNPFGKKKTSDDKQRYQNQASYLLRLNARDLLKQVVTHLPIILQRLENLYEDIQLQDTQSGRYNSGSEPIVHCAANIFNVIYKLFSWPDIGNPENQDILEAMLADRLAVENTQSQSFTTKAQEAFKYLARFSDNMPEASTAVVLFKTLMRIKELSGTSDSLRSNAHSVVTGILKEDWFDWRNIKKEIPYLLEQAIELDQDPLSTLHDYVNNVLESFEENGSLEEHPLLRTDTVLSYYQAMINQTVKALHLLQETHQDATVILVQNSQIVKIFWHITSYTKTKDQRALFGMILKTGRSFVDQFAKHSIPFFTNVFRSHKNEIVDILRNFQKSTRMLQIICSHVKVIKDVQLSTYVPPLKRSLEIVIFQVKMLLTENNAPSDAFFMGALKHRDIRGEEVQSQLPREESGDEGDELNSDRMNSDDMDTDNEEEDQQEAHSVSSHRPSQTRQETPPPAATNNESDDVNEVTMEIDFDSETDDDEQSYVAPNPPIIAIQDDEDEEDVKMIESEDVSKKDESLQVQAPRKKRRMGLGRPAIPNKVFSLTRDE</sequence>
<feature type="compositionally biased region" description="Acidic residues" evidence="6">
    <location>
        <begin position="1339"/>
        <end position="1361"/>
    </location>
</feature>
<evidence type="ECO:0000256" key="1">
    <source>
        <dbReference type="ARBA" id="ARBA00004123"/>
    </source>
</evidence>